<sequence length="341" mass="38037">MAIKIIKPGLFTTVQDKGRSGHQFEGYSPAGVMDRPSYEILNTLLETEGQPALEFTMIGPTIKFLDQNLFAMTGAPFSATLNGQPVPHQTVIKVEKNDVLEIGRVIHGMRGYIGFAKPLDIPLFEGSYATHTRTGIGGFKGRALKANDIIPTQSLFLDHQLIGRSSDFSSFTKARQLPIGLMDGPQLESFTRRSIKELEQLEFTISENSDRMGYRLKGPTIQPFTEADIISEPVALGSVQVPKDGHPIILLNDRQTVGGYTKIGTVIDSDIVDIVQKQPGDKVKFEWMTFNEANEILARKNRKLEEAKAQIRQRPQRLLHNIRPTQQKIKTVLKGDSIPWT</sequence>
<reference evidence="5 6" key="1">
    <citation type="journal article" date="2017" name="PLoS ONE">
        <title>Development of a real-time PCR for detection of Staphylococcus pseudintermedius using a novel automated comparison of whole-genome sequences.</title>
        <authorList>
            <person name="Verstappen K.M."/>
            <person name="Huijbregts L."/>
            <person name="Spaninks M."/>
            <person name="Wagenaar J.A."/>
            <person name="Fluit A.C."/>
            <person name="Duim B."/>
        </authorList>
    </citation>
    <scope>NUCLEOTIDE SEQUENCE [LARGE SCALE GENOMIC DNA]</scope>
    <source>
        <strain evidence="5 6">215070706401-1</strain>
    </source>
</reference>
<keyword evidence="2 5" id="KW-0378">Hydrolase</keyword>
<gene>
    <name evidence="5" type="ORF">B5C08_01295</name>
</gene>
<dbReference type="RefSeq" id="WP_096592065.1">
    <property type="nucleotide sequence ID" value="NZ_MWRM01000001.1"/>
</dbReference>
<evidence type="ECO:0000256" key="3">
    <source>
        <dbReference type="ARBA" id="ARBA00022840"/>
    </source>
</evidence>
<dbReference type="GO" id="GO:0016787">
    <property type="term" value="F:hydrolase activity"/>
    <property type="evidence" value="ECO:0007669"/>
    <property type="project" value="UniProtKB-KW"/>
</dbReference>
<organism evidence="5 6">
    <name type="scientific">Staphylococcus delphini</name>
    <dbReference type="NCBI Taxonomy" id="53344"/>
    <lineage>
        <taxon>Bacteria</taxon>
        <taxon>Bacillati</taxon>
        <taxon>Bacillota</taxon>
        <taxon>Bacilli</taxon>
        <taxon>Bacillales</taxon>
        <taxon>Staphylococcaceae</taxon>
        <taxon>Staphylococcus</taxon>
        <taxon>Staphylococcus intermedius group</taxon>
    </lineage>
</organism>
<dbReference type="Gene3D" id="2.40.100.10">
    <property type="entry name" value="Cyclophilin-like"/>
    <property type="match status" value="1"/>
</dbReference>
<name>A0A2A4H1D2_9STAP</name>
<proteinExistence type="predicted"/>
<evidence type="ECO:0000256" key="1">
    <source>
        <dbReference type="ARBA" id="ARBA00022741"/>
    </source>
</evidence>
<dbReference type="PANTHER" id="PTHR43309:SF5">
    <property type="entry name" value="5-OXOPROLINASE SUBUNIT C"/>
    <property type="match status" value="1"/>
</dbReference>
<dbReference type="GO" id="GO:0005524">
    <property type="term" value="F:ATP binding"/>
    <property type="evidence" value="ECO:0007669"/>
    <property type="project" value="UniProtKB-KW"/>
</dbReference>
<dbReference type="AlphaFoldDB" id="A0A2A4H1D2"/>
<evidence type="ECO:0000259" key="4">
    <source>
        <dbReference type="SMART" id="SM00797"/>
    </source>
</evidence>
<evidence type="ECO:0000256" key="2">
    <source>
        <dbReference type="ARBA" id="ARBA00022801"/>
    </source>
</evidence>
<protein>
    <submittedName>
        <fullName evidence="5">Allophanate hydrolase</fullName>
    </submittedName>
</protein>
<dbReference type="InterPro" id="IPR029000">
    <property type="entry name" value="Cyclophilin-like_dom_sf"/>
</dbReference>
<dbReference type="Pfam" id="PF02626">
    <property type="entry name" value="CT_A_B"/>
    <property type="match status" value="1"/>
</dbReference>
<accession>A0A2A4H1D2</accession>
<dbReference type="InterPro" id="IPR052708">
    <property type="entry name" value="PxpC"/>
</dbReference>
<evidence type="ECO:0000313" key="5">
    <source>
        <dbReference type="EMBL" id="PCF57397.1"/>
    </source>
</evidence>
<keyword evidence="1" id="KW-0547">Nucleotide-binding</keyword>
<dbReference type="EMBL" id="MWUU01000001">
    <property type="protein sequence ID" value="PCF57397.1"/>
    <property type="molecule type" value="Genomic_DNA"/>
</dbReference>
<dbReference type="PANTHER" id="PTHR43309">
    <property type="entry name" value="5-OXOPROLINASE SUBUNIT C"/>
    <property type="match status" value="1"/>
</dbReference>
<evidence type="ECO:0000313" key="6">
    <source>
        <dbReference type="Proteomes" id="UP000218335"/>
    </source>
</evidence>
<dbReference type="InterPro" id="IPR003778">
    <property type="entry name" value="CT_A_B"/>
</dbReference>
<comment type="caution">
    <text evidence="5">The sequence shown here is derived from an EMBL/GenBank/DDBJ whole genome shotgun (WGS) entry which is preliminary data.</text>
</comment>
<dbReference type="SUPFAM" id="SSF50891">
    <property type="entry name" value="Cyclophilin-like"/>
    <property type="match status" value="1"/>
</dbReference>
<feature type="domain" description="Carboxyltransferase" evidence="4">
    <location>
        <begin position="24"/>
        <end position="304"/>
    </location>
</feature>
<dbReference type="SMART" id="SM00797">
    <property type="entry name" value="AHS2"/>
    <property type="match status" value="1"/>
</dbReference>
<dbReference type="Proteomes" id="UP000218335">
    <property type="component" value="Unassembled WGS sequence"/>
</dbReference>
<dbReference type="NCBIfam" id="TIGR00724">
    <property type="entry name" value="urea_amlyse_rel"/>
    <property type="match status" value="1"/>
</dbReference>
<keyword evidence="3" id="KW-0067">ATP-binding</keyword>